<dbReference type="GO" id="GO:0007131">
    <property type="term" value="P:reciprocal meiotic recombination"/>
    <property type="evidence" value="ECO:0007669"/>
    <property type="project" value="InterPro"/>
</dbReference>
<feature type="region of interest" description="Disordered" evidence="2">
    <location>
        <begin position="179"/>
        <end position="200"/>
    </location>
</feature>
<dbReference type="GO" id="GO:0007129">
    <property type="term" value="P:homologous chromosome pairing at meiosis"/>
    <property type="evidence" value="ECO:0007669"/>
    <property type="project" value="TreeGrafter"/>
</dbReference>
<protein>
    <submittedName>
        <fullName evidence="3">RING finger protein 212B</fullName>
    </submittedName>
</protein>
<reference evidence="3" key="1">
    <citation type="journal article" date="2023" name="Front. Mar. Sci.">
        <title>A new Merluccius polli reference genome to investigate the effects of global change in West African waters.</title>
        <authorList>
            <person name="Mateo J.L."/>
            <person name="Blanco-Fernandez C."/>
            <person name="Garcia-Vazquez E."/>
            <person name="Machado-Schiaffino G."/>
        </authorList>
    </citation>
    <scope>NUCLEOTIDE SEQUENCE</scope>
    <source>
        <strain evidence="3">C29</strain>
        <tissue evidence="3">Fin</tissue>
    </source>
</reference>
<feature type="region of interest" description="Disordered" evidence="2">
    <location>
        <begin position="129"/>
        <end position="149"/>
    </location>
</feature>
<dbReference type="PANTHER" id="PTHR22663:SF29">
    <property type="entry name" value="RING FINGER PROTEIN 212B"/>
    <property type="match status" value="1"/>
</dbReference>
<sequence length="200" mass="22999">MDWLHCNRCFRTKGTRFFVSGCGHIRWVQMFMVSRGTKEDAATFTCGHVLFQMKPQEQVFFKDPVKLIQTRLEHITQIALFQRKQKERMTAYFKHKAAELERSLKEATEQGYRQVCELRRENAELKKPLSQRRVSVEEADARRRSPCPASERCVLPQVSPGQFLTSSAHRISLPVAVTPPVTPAQLDPRAEPEAQGCPSR</sequence>
<accession>A0AA47P1K3</accession>
<name>A0AA47P1K3_MERPO</name>
<feature type="compositionally biased region" description="Basic and acidic residues" evidence="2">
    <location>
        <begin position="134"/>
        <end position="143"/>
    </location>
</feature>
<dbReference type="Proteomes" id="UP001174136">
    <property type="component" value="Unassembled WGS sequence"/>
</dbReference>
<evidence type="ECO:0000313" key="3">
    <source>
        <dbReference type="EMBL" id="KAK0147066.1"/>
    </source>
</evidence>
<dbReference type="AlphaFoldDB" id="A0AA47P1K3"/>
<evidence type="ECO:0000256" key="1">
    <source>
        <dbReference type="ARBA" id="ARBA00023254"/>
    </source>
</evidence>
<dbReference type="PANTHER" id="PTHR22663">
    <property type="entry name" value="RING FINGER PROTEIN NARYA-RELATED"/>
    <property type="match status" value="1"/>
</dbReference>
<dbReference type="GO" id="GO:0000795">
    <property type="term" value="C:synaptonemal complex"/>
    <property type="evidence" value="ECO:0007669"/>
    <property type="project" value="InterPro"/>
</dbReference>
<proteinExistence type="predicted"/>
<dbReference type="GO" id="GO:0016925">
    <property type="term" value="P:protein sumoylation"/>
    <property type="evidence" value="ECO:0007669"/>
    <property type="project" value="TreeGrafter"/>
</dbReference>
<keyword evidence="4" id="KW-1185">Reference proteome</keyword>
<dbReference type="GO" id="GO:0019789">
    <property type="term" value="F:SUMO transferase activity"/>
    <property type="evidence" value="ECO:0007669"/>
    <property type="project" value="InterPro"/>
</dbReference>
<dbReference type="EMBL" id="JAOPHQ010002373">
    <property type="protein sequence ID" value="KAK0147066.1"/>
    <property type="molecule type" value="Genomic_DNA"/>
</dbReference>
<gene>
    <name evidence="3" type="primary">RNF212B</name>
    <name evidence="3" type="ORF">N1851_013594</name>
</gene>
<keyword evidence="1" id="KW-0469">Meiosis</keyword>
<evidence type="ECO:0000256" key="2">
    <source>
        <dbReference type="SAM" id="MobiDB-lite"/>
    </source>
</evidence>
<organism evidence="3 4">
    <name type="scientific">Merluccius polli</name>
    <name type="common">Benguela hake</name>
    <name type="synonym">Merluccius cadenati</name>
    <dbReference type="NCBI Taxonomy" id="89951"/>
    <lineage>
        <taxon>Eukaryota</taxon>
        <taxon>Metazoa</taxon>
        <taxon>Chordata</taxon>
        <taxon>Craniata</taxon>
        <taxon>Vertebrata</taxon>
        <taxon>Euteleostomi</taxon>
        <taxon>Actinopterygii</taxon>
        <taxon>Neopterygii</taxon>
        <taxon>Teleostei</taxon>
        <taxon>Neoteleostei</taxon>
        <taxon>Acanthomorphata</taxon>
        <taxon>Zeiogadaria</taxon>
        <taxon>Gadariae</taxon>
        <taxon>Gadiformes</taxon>
        <taxon>Gadoidei</taxon>
        <taxon>Merlucciidae</taxon>
        <taxon>Merluccius</taxon>
    </lineage>
</organism>
<evidence type="ECO:0000313" key="4">
    <source>
        <dbReference type="Proteomes" id="UP001174136"/>
    </source>
</evidence>
<dbReference type="InterPro" id="IPR042123">
    <property type="entry name" value="Zip3/RNF212-like"/>
</dbReference>
<comment type="caution">
    <text evidence="3">The sequence shown here is derived from an EMBL/GenBank/DDBJ whole genome shotgun (WGS) entry which is preliminary data.</text>
</comment>